<reference evidence="2 3" key="1">
    <citation type="submission" date="2020-05" db="EMBL/GenBank/DDBJ databases">
        <title>Complete genome sequence of Gemmatimonas greenlandica TET16.</title>
        <authorList>
            <person name="Zeng Y."/>
        </authorList>
    </citation>
    <scope>NUCLEOTIDE SEQUENCE [LARGE SCALE GENOMIC DNA]</scope>
    <source>
        <strain evidence="2 3">TET16</strain>
    </source>
</reference>
<evidence type="ECO:0000256" key="1">
    <source>
        <dbReference type="SAM" id="SignalP"/>
    </source>
</evidence>
<name>A0A6M4IPR1_9BACT</name>
<dbReference type="KEGG" id="ggr:HKW67_09555"/>
<dbReference type="AlphaFoldDB" id="A0A6M4IPR1"/>
<accession>A0A6M4IPR1</accession>
<keyword evidence="3" id="KW-1185">Reference proteome</keyword>
<sequence>MNAIRACALALAVALVDPAMAQTTPQTAPPRQTEADAYTRYELLAPGTAKFRIVYDVTATTAGATYYFNPIRAGSIATDEHVSDRATGKPLVFDVVGAAVARAGGVRVSDSTQQYIRVTLARPVPPNGGEARVLIDKTYEDAKSYFTDGTTIVFNRPLGIKRNAVVLPKGYELESCNYPSQILQEADGRIAISFWNNTPAEAPLILRARPVASMATSTGTVRSSVQARLEERAVQSREIVYFLQQPETHAFDLYHDYTESRPGTDHYINVVRAGSRVSNPSARNLDTGEPLRLDVLKGAAITAAKLDIGEPVAPTTEIVVFRFAPVAPGATTRLRMSETYTDSTRYRVVGNELVWDRSFGRPANAVVLPAGWVLANSAIPATVSTMPDGRVRLDFINPRPDDIAVLITARRR</sequence>
<protein>
    <submittedName>
        <fullName evidence="2">Uncharacterized protein</fullName>
    </submittedName>
</protein>
<gene>
    <name evidence="2" type="ORF">HKW67_09555</name>
</gene>
<proteinExistence type="predicted"/>
<dbReference type="Proteomes" id="UP000500938">
    <property type="component" value="Chromosome"/>
</dbReference>
<dbReference type="RefSeq" id="WP_171225170.1">
    <property type="nucleotide sequence ID" value="NZ_CP053085.1"/>
</dbReference>
<evidence type="ECO:0000313" key="2">
    <source>
        <dbReference type="EMBL" id="QJR35739.1"/>
    </source>
</evidence>
<dbReference type="EMBL" id="CP053085">
    <property type="protein sequence ID" value="QJR35739.1"/>
    <property type="molecule type" value="Genomic_DNA"/>
</dbReference>
<feature type="chain" id="PRO_5026910771" evidence="1">
    <location>
        <begin position="22"/>
        <end position="412"/>
    </location>
</feature>
<evidence type="ECO:0000313" key="3">
    <source>
        <dbReference type="Proteomes" id="UP000500938"/>
    </source>
</evidence>
<keyword evidence="1" id="KW-0732">Signal</keyword>
<feature type="signal peptide" evidence="1">
    <location>
        <begin position="1"/>
        <end position="21"/>
    </location>
</feature>
<organism evidence="2 3">
    <name type="scientific">Gemmatimonas groenlandica</name>
    <dbReference type="NCBI Taxonomy" id="2732249"/>
    <lineage>
        <taxon>Bacteria</taxon>
        <taxon>Pseudomonadati</taxon>
        <taxon>Gemmatimonadota</taxon>
        <taxon>Gemmatimonadia</taxon>
        <taxon>Gemmatimonadales</taxon>
        <taxon>Gemmatimonadaceae</taxon>
        <taxon>Gemmatimonas</taxon>
    </lineage>
</organism>